<name>A0A7E4VYF7_PANRE</name>
<accession>A0A7E4VYF7</accession>
<reference evidence="2" key="2">
    <citation type="submission" date="2020-10" db="UniProtKB">
        <authorList>
            <consortium name="WormBaseParasite"/>
        </authorList>
    </citation>
    <scope>IDENTIFICATION</scope>
</reference>
<dbReference type="Proteomes" id="UP000492821">
    <property type="component" value="Unassembled WGS sequence"/>
</dbReference>
<organism evidence="1 2">
    <name type="scientific">Panagrellus redivivus</name>
    <name type="common">Microworm</name>
    <dbReference type="NCBI Taxonomy" id="6233"/>
    <lineage>
        <taxon>Eukaryota</taxon>
        <taxon>Metazoa</taxon>
        <taxon>Ecdysozoa</taxon>
        <taxon>Nematoda</taxon>
        <taxon>Chromadorea</taxon>
        <taxon>Rhabditida</taxon>
        <taxon>Tylenchina</taxon>
        <taxon>Panagrolaimomorpha</taxon>
        <taxon>Panagrolaimoidea</taxon>
        <taxon>Panagrolaimidae</taxon>
        <taxon>Panagrellus</taxon>
    </lineage>
</organism>
<evidence type="ECO:0000313" key="2">
    <source>
        <dbReference type="WBParaSite" id="Pan_g4234.t1"/>
    </source>
</evidence>
<evidence type="ECO:0000313" key="1">
    <source>
        <dbReference type="Proteomes" id="UP000492821"/>
    </source>
</evidence>
<reference evidence="1" key="1">
    <citation type="journal article" date="2013" name="Genetics">
        <title>The draft genome and transcriptome of Panagrellus redivivus are shaped by the harsh demands of a free-living lifestyle.</title>
        <authorList>
            <person name="Srinivasan J."/>
            <person name="Dillman A.R."/>
            <person name="Macchietto M.G."/>
            <person name="Heikkinen L."/>
            <person name="Lakso M."/>
            <person name="Fracchia K.M."/>
            <person name="Antoshechkin I."/>
            <person name="Mortazavi A."/>
            <person name="Wong G."/>
            <person name="Sternberg P.W."/>
        </authorList>
    </citation>
    <scope>NUCLEOTIDE SEQUENCE [LARGE SCALE GENOMIC DNA]</scope>
    <source>
        <strain evidence="1">MT8872</strain>
    </source>
</reference>
<dbReference type="AlphaFoldDB" id="A0A7E4VYF7"/>
<keyword evidence="1" id="KW-1185">Reference proteome</keyword>
<sequence length="309" mass="34626">MVRLTITATVDIDPDSFQQLGTLNKTSTAPQKAGAVLQNPVPKQKRAYKRTIVKTFGNYQRFCALLKALESCGPQLSKMKAPEEMQYLVNCPSLRPFKLQLLDENFCENWMTLYDKCQKLKSPRNWSMKTVADGIRDGLAKTGSLIQWFGDFPALPNGQREDFVRFRDELKILQRNGKLRYNAPQRNYINQRLSKIEADIAEFGKDGEVGTTESSLIHTQPSATSVSTRDGVTIRSHVDTHESAVKRANIVLSSAPPSVQALSKDGSPTAFDVFLKANPEMSKTEARKAFSYLDTPTRSLFTNLAKAFH</sequence>
<proteinExistence type="predicted"/>
<protein>
    <submittedName>
        <fullName evidence="2">Retrotrans_gag domain-containing protein</fullName>
    </submittedName>
</protein>
<dbReference type="WBParaSite" id="Pan_g4234.t1">
    <property type="protein sequence ID" value="Pan_g4234.t1"/>
    <property type="gene ID" value="Pan_g4234"/>
</dbReference>